<feature type="transmembrane region" description="Helical" evidence="1">
    <location>
        <begin position="12"/>
        <end position="34"/>
    </location>
</feature>
<organism evidence="2 3">
    <name type="scientific">Streptomyces leeuwenhoekii</name>
    <dbReference type="NCBI Taxonomy" id="1437453"/>
    <lineage>
        <taxon>Bacteria</taxon>
        <taxon>Bacillati</taxon>
        <taxon>Actinomycetota</taxon>
        <taxon>Actinomycetes</taxon>
        <taxon>Kitasatosporales</taxon>
        <taxon>Streptomycetaceae</taxon>
        <taxon>Streptomyces</taxon>
    </lineage>
</organism>
<evidence type="ECO:0000256" key="1">
    <source>
        <dbReference type="SAM" id="Phobius"/>
    </source>
</evidence>
<name>A0A0F7VLK2_STRLW</name>
<keyword evidence="1" id="KW-0812">Transmembrane</keyword>
<dbReference type="EMBL" id="LN831790">
    <property type="protein sequence ID" value="CQR60464.1"/>
    <property type="molecule type" value="Genomic_DNA"/>
</dbReference>
<proteinExistence type="predicted"/>
<gene>
    <name evidence="2" type="primary">sle_10010</name>
</gene>
<protein>
    <submittedName>
        <fullName evidence="2">Uncharacterized protein</fullName>
    </submittedName>
</protein>
<reference evidence="2 3" key="1">
    <citation type="submission" date="2015-02" db="EMBL/GenBank/DDBJ databases">
        <authorList>
            <person name="Gomez-Escribano P.J."/>
        </authorList>
    </citation>
    <scope>NUCLEOTIDE SEQUENCE [LARGE SCALE GENOMIC DNA]</scope>
    <source>
        <strain evidence="3">C34 (DSM 42122 / NRRL B-24963)</strain>
    </source>
</reference>
<dbReference type="KEGG" id="sle:sle_10010"/>
<sequence length="249" mass="28658">MAVTDALWWSLWWPWMTVWLVTAAGAVVLAVILVRHARERRRRLRRWQSAYSICLYLDEQAVMDLYELGNYRSALEEAVELRTKVDTSVGFWSRVLTWLFRFRLKRDVSQETFRKFVRKDKPINVIGVVMEAFDRADAIVHADLTTLTVVPNRNLADNLADGRAVTLSRIGEFVSVKGVFSRVPDVTEGFVLRAEYGDEQPPVYMRVVAPGNARRSIPDGTFTARCLGKMTGWREDTREVTLEAIAIFW</sequence>
<dbReference type="AlphaFoldDB" id="A0A0F7VLK2"/>
<keyword evidence="1" id="KW-0472">Membrane</keyword>
<evidence type="ECO:0000313" key="2">
    <source>
        <dbReference type="EMBL" id="CQR60464.1"/>
    </source>
</evidence>
<evidence type="ECO:0000313" key="3">
    <source>
        <dbReference type="Proteomes" id="UP000035016"/>
    </source>
</evidence>
<keyword evidence="1" id="KW-1133">Transmembrane helix</keyword>
<dbReference type="RefSeq" id="WP_157840776.1">
    <property type="nucleotide sequence ID" value="NZ_AZSD01000579.1"/>
</dbReference>
<accession>A0A0F7VLK2</accession>
<dbReference type="Proteomes" id="UP000035016">
    <property type="component" value="Chromosome Chromosome"/>
</dbReference>